<sequence>MTDVILDVSHIAKTFGHVQALKDITLSLRKGRVHTLLGENGAGKFDINENTGRCLSANPGNDNTTW</sequence>
<organism evidence="7 8">
    <name type="scientific">Escherichia coli</name>
    <dbReference type="NCBI Taxonomy" id="562"/>
    <lineage>
        <taxon>Bacteria</taxon>
        <taxon>Pseudomonadati</taxon>
        <taxon>Pseudomonadota</taxon>
        <taxon>Gammaproteobacteria</taxon>
        <taxon>Enterobacterales</taxon>
        <taxon>Enterobacteriaceae</taxon>
        <taxon>Escherichia</taxon>
    </lineage>
</organism>
<gene>
    <name evidence="7" type="ORF">EIMP300_18570</name>
</gene>
<proteinExistence type="predicted"/>
<evidence type="ECO:0000256" key="6">
    <source>
        <dbReference type="ARBA" id="ARBA00023136"/>
    </source>
</evidence>
<keyword evidence="1" id="KW-0813">Transport</keyword>
<evidence type="ECO:0000313" key="8">
    <source>
        <dbReference type="Proteomes" id="UP000467488"/>
    </source>
</evidence>
<dbReference type="GO" id="GO:0005524">
    <property type="term" value="F:ATP binding"/>
    <property type="evidence" value="ECO:0007669"/>
    <property type="project" value="UniProtKB-KW"/>
</dbReference>
<keyword evidence="3" id="KW-0547">Nucleotide-binding</keyword>
<protein>
    <submittedName>
        <fullName evidence="7">Uncharacterized protein</fullName>
    </submittedName>
</protein>
<keyword evidence="5" id="KW-1278">Translocase</keyword>
<dbReference type="PANTHER" id="PTHR43790:SF3">
    <property type="entry name" value="D-ALLOSE IMPORT ATP-BINDING PROTEIN ALSA-RELATED"/>
    <property type="match status" value="1"/>
</dbReference>
<name>A0A8S0FJQ0_ECOLX</name>
<reference evidence="7 8" key="1">
    <citation type="submission" date="2020-01" db="EMBL/GenBank/DDBJ databases">
        <title>Dynamics of blaIMP-6 dissemination in carbapenem resistant Enterobacteriacea isolated from regional surveillance in Osaka, Japan.</title>
        <authorList>
            <person name="Abe R."/>
            <person name="Akeda Y."/>
            <person name="Sugawara Y."/>
            <person name="Yamamoto N."/>
            <person name="Tomono K."/>
            <person name="Takeuchi D."/>
            <person name="Kawahara R."/>
            <person name="Hamada S."/>
        </authorList>
    </citation>
    <scope>NUCLEOTIDE SEQUENCE [LARGE SCALE GENOMIC DNA]</scope>
    <source>
        <strain evidence="7 8">E300</strain>
    </source>
</reference>
<evidence type="ECO:0000313" key="7">
    <source>
        <dbReference type="EMBL" id="BBU80457.1"/>
    </source>
</evidence>
<keyword evidence="4" id="KW-0067">ATP-binding</keyword>
<accession>A0A8S0FJQ0</accession>
<dbReference type="InterPro" id="IPR050107">
    <property type="entry name" value="ABC_carbohydrate_import_ATPase"/>
</dbReference>
<evidence type="ECO:0000256" key="1">
    <source>
        <dbReference type="ARBA" id="ARBA00022448"/>
    </source>
</evidence>
<dbReference type="Gene3D" id="3.40.50.300">
    <property type="entry name" value="P-loop containing nucleotide triphosphate hydrolases"/>
    <property type="match status" value="1"/>
</dbReference>
<dbReference type="SUPFAM" id="SSF52540">
    <property type="entry name" value="P-loop containing nucleoside triphosphate hydrolases"/>
    <property type="match status" value="1"/>
</dbReference>
<evidence type="ECO:0000256" key="2">
    <source>
        <dbReference type="ARBA" id="ARBA00022475"/>
    </source>
</evidence>
<dbReference type="Proteomes" id="UP000467488">
    <property type="component" value="Chromosome"/>
</dbReference>
<keyword evidence="6" id="KW-0472">Membrane</keyword>
<keyword evidence="2" id="KW-1003">Cell membrane</keyword>
<dbReference type="AlphaFoldDB" id="A0A8S0FJQ0"/>
<evidence type="ECO:0000256" key="5">
    <source>
        <dbReference type="ARBA" id="ARBA00022967"/>
    </source>
</evidence>
<dbReference type="InterPro" id="IPR027417">
    <property type="entry name" value="P-loop_NTPase"/>
</dbReference>
<dbReference type="PANTHER" id="PTHR43790">
    <property type="entry name" value="CARBOHYDRATE TRANSPORT ATP-BINDING PROTEIN MG119-RELATED"/>
    <property type="match status" value="1"/>
</dbReference>
<evidence type="ECO:0000256" key="3">
    <source>
        <dbReference type="ARBA" id="ARBA00022741"/>
    </source>
</evidence>
<dbReference type="EMBL" id="AP022360">
    <property type="protein sequence ID" value="BBU80457.1"/>
    <property type="molecule type" value="Genomic_DNA"/>
</dbReference>
<evidence type="ECO:0000256" key="4">
    <source>
        <dbReference type="ARBA" id="ARBA00022840"/>
    </source>
</evidence>